<evidence type="ECO:0000313" key="3">
    <source>
        <dbReference type="Proteomes" id="UP001595884"/>
    </source>
</evidence>
<evidence type="ECO:0000313" key="2">
    <source>
        <dbReference type="EMBL" id="MFC4717590.1"/>
    </source>
</evidence>
<keyword evidence="3" id="KW-1185">Reference proteome</keyword>
<organism evidence="2 3">
    <name type="scientific">Glutamicibacter bergerei</name>
    <dbReference type="NCBI Taxonomy" id="256702"/>
    <lineage>
        <taxon>Bacteria</taxon>
        <taxon>Bacillati</taxon>
        <taxon>Actinomycetota</taxon>
        <taxon>Actinomycetes</taxon>
        <taxon>Micrococcales</taxon>
        <taxon>Micrococcaceae</taxon>
        <taxon>Glutamicibacter</taxon>
    </lineage>
</organism>
<protein>
    <recommendedName>
        <fullName evidence="4">OB-fold domain-containing protein</fullName>
    </recommendedName>
</protein>
<sequence length="125" mass="13542">MSCEPAPLSAQLDGRESRPAHRHLDSLSELPDKGRIEHIGYIQSVSYSAPNTPPRLTAVVVDQLAAATGRQRTVAHVKLLFMGQKQVPGIKPGVKIKYAGMVAPVDQVPSIFNPRYLIVPVSHGL</sequence>
<gene>
    <name evidence="2" type="ORF">ACFO7V_15785</name>
</gene>
<reference evidence="3" key="1">
    <citation type="journal article" date="2019" name="Int. J. Syst. Evol. Microbiol.">
        <title>The Global Catalogue of Microorganisms (GCM) 10K type strain sequencing project: providing services to taxonomists for standard genome sequencing and annotation.</title>
        <authorList>
            <consortium name="The Broad Institute Genomics Platform"/>
            <consortium name="The Broad Institute Genome Sequencing Center for Infectious Disease"/>
            <person name="Wu L."/>
            <person name="Ma J."/>
        </authorList>
    </citation>
    <scope>NUCLEOTIDE SEQUENCE [LARGE SCALE GENOMIC DNA]</scope>
    <source>
        <strain evidence="3">CGMCC 1.12849</strain>
    </source>
</reference>
<proteinExistence type="predicted"/>
<feature type="region of interest" description="Disordered" evidence="1">
    <location>
        <begin position="1"/>
        <end position="29"/>
    </location>
</feature>
<evidence type="ECO:0000256" key="1">
    <source>
        <dbReference type="SAM" id="MobiDB-lite"/>
    </source>
</evidence>
<dbReference type="Proteomes" id="UP001595884">
    <property type="component" value="Unassembled WGS sequence"/>
</dbReference>
<dbReference type="EMBL" id="JBHSHE010000077">
    <property type="protein sequence ID" value="MFC4717590.1"/>
    <property type="molecule type" value="Genomic_DNA"/>
</dbReference>
<accession>A0ABV9MS38</accession>
<dbReference type="RefSeq" id="WP_096254280.1">
    <property type="nucleotide sequence ID" value="NZ_BAAAVQ010000038.1"/>
</dbReference>
<evidence type="ECO:0008006" key="4">
    <source>
        <dbReference type="Google" id="ProtNLM"/>
    </source>
</evidence>
<comment type="caution">
    <text evidence="2">The sequence shown here is derived from an EMBL/GenBank/DDBJ whole genome shotgun (WGS) entry which is preliminary data.</text>
</comment>
<name>A0ABV9MS38_9MICC</name>
<feature type="compositionally biased region" description="Basic and acidic residues" evidence="1">
    <location>
        <begin position="13"/>
        <end position="29"/>
    </location>
</feature>